<gene>
    <name evidence="2" type="ORF">Tco_0894568</name>
</gene>
<keyword evidence="2" id="KW-0695">RNA-directed DNA polymerase</keyword>
<reference evidence="2" key="2">
    <citation type="submission" date="2022-01" db="EMBL/GenBank/DDBJ databases">
        <authorList>
            <person name="Yamashiro T."/>
            <person name="Shiraishi A."/>
            <person name="Satake H."/>
            <person name="Nakayama K."/>
        </authorList>
    </citation>
    <scope>NUCLEOTIDE SEQUENCE</scope>
</reference>
<comment type="caution">
    <text evidence="2">The sequence shown here is derived from an EMBL/GenBank/DDBJ whole genome shotgun (WGS) entry which is preliminary data.</text>
</comment>
<dbReference type="InterPro" id="IPR043502">
    <property type="entry name" value="DNA/RNA_pol_sf"/>
</dbReference>
<keyword evidence="2" id="KW-0808">Transferase</keyword>
<dbReference type="SUPFAM" id="SSF56672">
    <property type="entry name" value="DNA/RNA polymerases"/>
    <property type="match status" value="1"/>
</dbReference>
<dbReference type="PANTHER" id="PTHR24559">
    <property type="entry name" value="TRANSPOSON TY3-I GAG-POL POLYPROTEIN"/>
    <property type="match status" value="1"/>
</dbReference>
<feature type="domain" description="Reverse transcriptase" evidence="1">
    <location>
        <begin position="6"/>
        <end position="113"/>
    </location>
</feature>
<dbReference type="Proteomes" id="UP001151760">
    <property type="component" value="Unassembled WGS sequence"/>
</dbReference>
<dbReference type="InterPro" id="IPR000477">
    <property type="entry name" value="RT_dom"/>
</dbReference>
<dbReference type="PANTHER" id="PTHR24559:SF444">
    <property type="entry name" value="REVERSE TRANSCRIPTASE DOMAIN-CONTAINING PROTEIN"/>
    <property type="match status" value="1"/>
</dbReference>
<proteinExistence type="predicted"/>
<dbReference type="InterPro" id="IPR053134">
    <property type="entry name" value="RNA-dir_DNA_polymerase"/>
</dbReference>
<evidence type="ECO:0000259" key="1">
    <source>
        <dbReference type="Pfam" id="PF00078"/>
    </source>
</evidence>
<sequence>MLECLAEHEYYCFLDGFSGYLQIPIAPEDQEKTTFTCPYGTFAYKRMPFGLCNMPATFQCCMTAICQELIEDNMEVFMDDFSCHFMVKKGIVIDHKVSRSGIEVDKAKIKAISKLPYPTNVKAIRSFLGHVGFYRRFIKNFTSRTSYDQAPVSGYSPTLRIRYRRICDKKEAGNLAADHLSRLENPDLEKLTEIRDLFPEERLMAISDKNNEPWYKYNTNKSAIALPKSEDVLRSSSHSPPHHS</sequence>
<dbReference type="Gene3D" id="3.10.10.10">
    <property type="entry name" value="HIV Type 1 Reverse Transcriptase, subunit A, domain 1"/>
    <property type="match status" value="1"/>
</dbReference>
<accession>A0ABQ5CFD2</accession>
<reference evidence="2" key="1">
    <citation type="journal article" date="2022" name="Int. J. Mol. Sci.">
        <title>Draft Genome of Tanacetum Coccineum: Genomic Comparison of Closely Related Tanacetum-Family Plants.</title>
        <authorList>
            <person name="Yamashiro T."/>
            <person name="Shiraishi A."/>
            <person name="Nakayama K."/>
            <person name="Satake H."/>
        </authorList>
    </citation>
    <scope>NUCLEOTIDE SEQUENCE</scope>
</reference>
<organism evidence="2 3">
    <name type="scientific">Tanacetum coccineum</name>
    <dbReference type="NCBI Taxonomy" id="301880"/>
    <lineage>
        <taxon>Eukaryota</taxon>
        <taxon>Viridiplantae</taxon>
        <taxon>Streptophyta</taxon>
        <taxon>Embryophyta</taxon>
        <taxon>Tracheophyta</taxon>
        <taxon>Spermatophyta</taxon>
        <taxon>Magnoliopsida</taxon>
        <taxon>eudicotyledons</taxon>
        <taxon>Gunneridae</taxon>
        <taxon>Pentapetalae</taxon>
        <taxon>asterids</taxon>
        <taxon>campanulids</taxon>
        <taxon>Asterales</taxon>
        <taxon>Asteraceae</taxon>
        <taxon>Asteroideae</taxon>
        <taxon>Anthemideae</taxon>
        <taxon>Anthemidinae</taxon>
        <taxon>Tanacetum</taxon>
    </lineage>
</organism>
<dbReference type="EMBL" id="BQNB010014150">
    <property type="protein sequence ID" value="GJT24631.1"/>
    <property type="molecule type" value="Genomic_DNA"/>
</dbReference>
<name>A0ABQ5CFD2_9ASTR</name>
<keyword evidence="3" id="KW-1185">Reference proteome</keyword>
<keyword evidence="2" id="KW-0548">Nucleotidyltransferase</keyword>
<dbReference type="Gene3D" id="3.30.70.270">
    <property type="match status" value="2"/>
</dbReference>
<evidence type="ECO:0000313" key="2">
    <source>
        <dbReference type="EMBL" id="GJT24631.1"/>
    </source>
</evidence>
<dbReference type="GO" id="GO:0003964">
    <property type="term" value="F:RNA-directed DNA polymerase activity"/>
    <property type="evidence" value="ECO:0007669"/>
    <property type="project" value="UniProtKB-KW"/>
</dbReference>
<dbReference type="InterPro" id="IPR043128">
    <property type="entry name" value="Rev_trsase/Diguanyl_cyclase"/>
</dbReference>
<protein>
    <submittedName>
        <fullName evidence="2">Reverse transcriptase domain-containing protein</fullName>
    </submittedName>
</protein>
<dbReference type="Pfam" id="PF00078">
    <property type="entry name" value="RVT_1"/>
    <property type="match status" value="1"/>
</dbReference>
<dbReference type="CDD" id="cd01647">
    <property type="entry name" value="RT_LTR"/>
    <property type="match status" value="1"/>
</dbReference>
<evidence type="ECO:0000313" key="3">
    <source>
        <dbReference type="Proteomes" id="UP001151760"/>
    </source>
</evidence>